<dbReference type="RefSeq" id="WP_219201422.1">
    <property type="nucleotide sequence ID" value="NZ_JAHWQX010000002.1"/>
</dbReference>
<gene>
    <name evidence="1" type="ORF">KY465_09535</name>
</gene>
<dbReference type="EMBL" id="JAHWQX010000002">
    <property type="protein sequence ID" value="MBW3097520.1"/>
    <property type="molecule type" value="Genomic_DNA"/>
</dbReference>
<evidence type="ECO:0008006" key="3">
    <source>
        <dbReference type="Google" id="ProtNLM"/>
    </source>
</evidence>
<sequence>MTSLLEHIEDVLAELRRIRVDPRFPREEDGFPGLIDAGDKGSILVSQAIEQSISKISDILLQNDKGAARQFSNTEWRNLVRRSLGKPLAEVDLHDPSAANRVRMAVRNAIGRTRDGHGFREYAVGCTLFENVDIEPINIGPVQIEPRLRWLSRMAAEDKIDKIIERRVRRKWAGKKLPKRKNAIDQIREKDILQIVGTCPFVCSVSTNGLPPESGKQKALIAGRMALAVISLEWAKPSAALDGFRLQVDQNLRRFKVLTFEPGKVTLAGFKLSHLPMGYRFEPGEWDQGAEKRAPIFDIVGEVLQYVVHETGAVPRPAISNVLMQAILWFHEACREAVDAMAVVKFVSTLDGLAGGNGEQEIRKLLSARIGWKADDQILKNQSLTLKQAVNRVYGEGRSRIVHGVSYSLSHDLSEMRNLAEMLARCALIGCLQWAKDNPTSDEPSKFYA</sequence>
<organism evidence="1 2">
    <name type="scientific">Pseudohoeflea coraliihabitans</name>
    <dbReference type="NCBI Taxonomy" id="2860393"/>
    <lineage>
        <taxon>Bacteria</taxon>
        <taxon>Pseudomonadati</taxon>
        <taxon>Pseudomonadota</taxon>
        <taxon>Alphaproteobacteria</taxon>
        <taxon>Hyphomicrobiales</taxon>
        <taxon>Rhizobiaceae</taxon>
        <taxon>Pseudohoeflea</taxon>
    </lineage>
</organism>
<evidence type="ECO:0000313" key="2">
    <source>
        <dbReference type="Proteomes" id="UP001430804"/>
    </source>
</evidence>
<evidence type="ECO:0000313" key="1">
    <source>
        <dbReference type="EMBL" id="MBW3097520.1"/>
    </source>
</evidence>
<name>A0ABS6WP31_9HYPH</name>
<reference evidence="1" key="1">
    <citation type="submission" date="2021-07" db="EMBL/GenBank/DDBJ databases">
        <title>Pseudohoeflea marina sp. nov. a polyhydroxyalcanoate-producing bacterium.</title>
        <authorList>
            <person name="Zheng W."/>
            <person name="Yu S."/>
            <person name="Huang Y."/>
        </authorList>
    </citation>
    <scope>NUCLEOTIDE SEQUENCE</scope>
    <source>
        <strain evidence="1">DP4N28-3</strain>
    </source>
</reference>
<comment type="caution">
    <text evidence="1">The sequence shown here is derived from an EMBL/GenBank/DDBJ whole genome shotgun (WGS) entry which is preliminary data.</text>
</comment>
<proteinExistence type="predicted"/>
<protein>
    <recommendedName>
        <fullName evidence="3">Apea-like HEPN domain-containing protein</fullName>
    </recommendedName>
</protein>
<accession>A0ABS6WP31</accession>
<dbReference type="Proteomes" id="UP001430804">
    <property type="component" value="Unassembled WGS sequence"/>
</dbReference>
<keyword evidence="2" id="KW-1185">Reference proteome</keyword>